<gene>
    <name evidence="6" type="ORF">GCM10022207_71270</name>
</gene>
<evidence type="ECO:0000313" key="6">
    <source>
        <dbReference type="EMBL" id="GAA3893142.1"/>
    </source>
</evidence>
<dbReference type="Gene3D" id="3.40.50.980">
    <property type="match status" value="4"/>
</dbReference>
<feature type="region of interest" description="Disordered" evidence="4">
    <location>
        <begin position="1038"/>
        <end position="1057"/>
    </location>
</feature>
<dbReference type="SMART" id="SM00824">
    <property type="entry name" value="PKS_TE"/>
    <property type="match status" value="1"/>
</dbReference>
<dbReference type="InterPro" id="IPR020806">
    <property type="entry name" value="PKS_PP-bd"/>
</dbReference>
<dbReference type="Gene3D" id="3.40.50.12780">
    <property type="entry name" value="N-terminal domain of ligase-like"/>
    <property type="match status" value="1"/>
</dbReference>
<protein>
    <submittedName>
        <fullName evidence="6">Non-ribosomal peptide synthetase</fullName>
    </submittedName>
</protein>
<evidence type="ECO:0000256" key="4">
    <source>
        <dbReference type="SAM" id="MobiDB-lite"/>
    </source>
</evidence>
<dbReference type="InterPro" id="IPR006162">
    <property type="entry name" value="Ppantetheine_attach_site"/>
</dbReference>
<dbReference type="InterPro" id="IPR029058">
    <property type="entry name" value="AB_hydrolase_fold"/>
</dbReference>
<dbReference type="CDD" id="cd17643">
    <property type="entry name" value="A_NRPS_Cytc1-like"/>
    <property type="match status" value="1"/>
</dbReference>
<dbReference type="CDD" id="cd12117">
    <property type="entry name" value="A_NRPS_Srf_like"/>
    <property type="match status" value="1"/>
</dbReference>
<dbReference type="InterPro" id="IPR001242">
    <property type="entry name" value="Condensation_dom"/>
</dbReference>
<dbReference type="InterPro" id="IPR042099">
    <property type="entry name" value="ANL_N_sf"/>
</dbReference>
<dbReference type="InterPro" id="IPR010071">
    <property type="entry name" value="AA_adenyl_dom"/>
</dbReference>
<dbReference type="Pfam" id="PF13193">
    <property type="entry name" value="AMP-binding_C"/>
    <property type="match status" value="3"/>
</dbReference>
<evidence type="ECO:0000256" key="1">
    <source>
        <dbReference type="ARBA" id="ARBA00001957"/>
    </source>
</evidence>
<evidence type="ECO:0000259" key="5">
    <source>
        <dbReference type="PROSITE" id="PS50075"/>
    </source>
</evidence>
<reference evidence="7" key="1">
    <citation type="journal article" date="2019" name="Int. J. Syst. Evol. Microbiol.">
        <title>The Global Catalogue of Microorganisms (GCM) 10K type strain sequencing project: providing services to taxonomists for standard genome sequencing and annotation.</title>
        <authorList>
            <consortium name="The Broad Institute Genomics Platform"/>
            <consortium name="The Broad Institute Genome Sequencing Center for Infectious Disease"/>
            <person name="Wu L."/>
            <person name="Ma J."/>
        </authorList>
    </citation>
    <scope>NUCLEOTIDE SEQUENCE [LARGE SCALE GENOMIC DNA]</scope>
    <source>
        <strain evidence="7">JCM 16578</strain>
    </source>
</reference>
<organism evidence="6 7">
    <name type="scientific">Streptomyces lannensis</name>
    <dbReference type="NCBI Taxonomy" id="766498"/>
    <lineage>
        <taxon>Bacteria</taxon>
        <taxon>Bacillati</taxon>
        <taxon>Actinomycetota</taxon>
        <taxon>Actinomycetes</taxon>
        <taxon>Kitasatosporales</taxon>
        <taxon>Streptomycetaceae</taxon>
        <taxon>Streptomyces</taxon>
    </lineage>
</organism>
<dbReference type="RefSeq" id="WP_345553280.1">
    <property type="nucleotide sequence ID" value="NZ_BAAAZA010000030.1"/>
</dbReference>
<evidence type="ECO:0000313" key="7">
    <source>
        <dbReference type="Proteomes" id="UP001501563"/>
    </source>
</evidence>
<dbReference type="InterPro" id="IPR020845">
    <property type="entry name" value="AMP-binding_CS"/>
</dbReference>
<evidence type="ECO:0000256" key="2">
    <source>
        <dbReference type="ARBA" id="ARBA00022450"/>
    </source>
</evidence>
<evidence type="ECO:0000256" key="3">
    <source>
        <dbReference type="ARBA" id="ARBA00022553"/>
    </source>
</evidence>
<keyword evidence="3" id="KW-0597">Phosphoprotein</keyword>
<name>A0ABP7L2N4_9ACTN</name>
<dbReference type="Pfam" id="PF00501">
    <property type="entry name" value="AMP-binding"/>
    <property type="match status" value="3"/>
</dbReference>
<dbReference type="EMBL" id="BAAAZA010000030">
    <property type="protein sequence ID" value="GAA3893142.1"/>
    <property type="molecule type" value="Genomic_DNA"/>
</dbReference>
<dbReference type="Proteomes" id="UP001501563">
    <property type="component" value="Unassembled WGS sequence"/>
</dbReference>
<dbReference type="Gene3D" id="3.30.559.30">
    <property type="entry name" value="Nonribosomal peptide synthetase, condensation domain"/>
    <property type="match status" value="3"/>
</dbReference>
<accession>A0ABP7L2N4</accession>
<dbReference type="PANTHER" id="PTHR45527:SF14">
    <property type="entry name" value="PLIPASTATIN SYNTHASE SUBUNIT B"/>
    <property type="match status" value="1"/>
</dbReference>
<dbReference type="Gene3D" id="2.30.38.10">
    <property type="entry name" value="Luciferase, Domain 3"/>
    <property type="match status" value="2"/>
</dbReference>
<dbReference type="SUPFAM" id="SSF52777">
    <property type="entry name" value="CoA-dependent acyltransferases"/>
    <property type="match status" value="6"/>
</dbReference>
<dbReference type="Gene3D" id="3.30.300.30">
    <property type="match status" value="3"/>
</dbReference>
<dbReference type="CDD" id="cd05930">
    <property type="entry name" value="A_NRPS"/>
    <property type="match status" value="1"/>
</dbReference>
<dbReference type="CDD" id="cd19540">
    <property type="entry name" value="LCL_NRPS-like"/>
    <property type="match status" value="3"/>
</dbReference>
<dbReference type="Pfam" id="PF00975">
    <property type="entry name" value="Thioesterase"/>
    <property type="match status" value="1"/>
</dbReference>
<comment type="caution">
    <text evidence="6">The sequence shown here is derived from an EMBL/GenBank/DDBJ whole genome shotgun (WGS) entry which is preliminary data.</text>
</comment>
<proteinExistence type="predicted"/>
<feature type="compositionally biased region" description="Basic and acidic residues" evidence="4">
    <location>
        <begin position="3070"/>
        <end position="3083"/>
    </location>
</feature>
<dbReference type="PROSITE" id="PS00012">
    <property type="entry name" value="PHOSPHOPANTETHEINE"/>
    <property type="match status" value="2"/>
</dbReference>
<feature type="domain" description="Carrier" evidence="5">
    <location>
        <begin position="3088"/>
        <end position="3163"/>
    </location>
</feature>
<dbReference type="NCBIfam" id="NF003417">
    <property type="entry name" value="PRK04813.1"/>
    <property type="match status" value="3"/>
</dbReference>
<dbReference type="InterPro" id="IPR023213">
    <property type="entry name" value="CAT-like_dom_sf"/>
</dbReference>
<dbReference type="InterPro" id="IPR009081">
    <property type="entry name" value="PP-bd_ACP"/>
</dbReference>
<dbReference type="Pfam" id="PF00668">
    <property type="entry name" value="Condensation"/>
    <property type="match status" value="3"/>
</dbReference>
<dbReference type="Gene3D" id="1.10.1200.10">
    <property type="entry name" value="ACP-like"/>
    <property type="match status" value="2"/>
</dbReference>
<dbReference type="NCBIfam" id="TIGR01733">
    <property type="entry name" value="AA-adenyl-dom"/>
    <property type="match status" value="3"/>
</dbReference>
<dbReference type="PANTHER" id="PTHR45527">
    <property type="entry name" value="NONRIBOSOMAL PEPTIDE SYNTHETASE"/>
    <property type="match status" value="1"/>
</dbReference>
<sequence>MIPLSFAQQRLWFIDQFEGPSALYNTPVLLRLDGSVDAAALERALHDVVTRHESLRTVFPEVDGQPHQRILDATEIGRLLRRRDCADLAELGRRVREVSASVFDLAVDIPVRTWLFSGPDGTDTLVLLLHHIASDGWSVTPLLRDLDHAYAARARGAAPDWAPLPVQYADYTLWQRDLLGAASDGDSLLERQLGYWRETLAGVPDELALPQDRPRDVVPSHRGARTEFALGPKLHTDLLHLAAEHRVSMFMLMQAAVATLYTRSGAGDDLPLGTVVAGRGEEALEDLVGFFVNTLVLRTDTSGDPTFGELLHRVRKADLEAFSHQELPFDSLVEHLNPPRVPGRHPFVQTVITFNGMQAVPDHLGDLPCHLELAELNVAKFDLLFDFDEKRSASGEPDGIACSIEFATDLFDEPTVSDLARRLTRVLDTVAEQPDRGLSSIDILDPAERAELLRRGVADPQTGSDVSLVELFAAQAERTPDAVAVVDGETALSYGELDGRSNRLARLLLDAGVGPESLVGVVMGRSAELVVAMLAVLKAGGAYVPVDPEYPADRIRTVLADARPVVVLTDGELPDEPGWMSVHDPRIARMDGGRLGPGVRGGDRAAYVIYTSGSTGTPKGVVVPHGNVVRLFEAARRLFAFDGSDVWSWFHSFAFDFSVWEIWGALLHGGRLVVVPFEVSRSPMDFLGLLARERVTVLNQTPSAFYQLMRADAEAPAAHLALRWVVFGGEALDTGRLGEWYARRGEHGPVLVNMYGITEITVHGTHLPLHGGMTGSGIGRPLPGLGVYVLDDSLSPVPAGVAGELYVAGAQLARGYLGRPATTAERFVANPFGHGGGRLYRTGDVVRWTRDGELVFVGRADQQVKIRGFRIEPGEIEAALSSHDGVAQAVVVVREDVPGDKRLVGYVLPAADHALDPAAVRAFVARRLPDYMVPAAVTVVDALPLTVNGKLDTARLPRPEYGTATGSGGAPRTGAEEALCGIFADVLGVPAVGVDDDFFALGGHSLLATRLVSRIRSALGADLPIRAVFESPTVTGLAGRLDRSPGTRPALTAGPRPEEVPLSFAQQRLWFVEQFEGASALYNTPVVLRLNGPVDARALDHALADLVARHESLRTVFPAVEGRPRQQVLDVDEARPVLDVREFPDESGLRAAVREAEGWVFDLSVDIPVRAWLLSEPGGTRVLVLLLHHIVSDGASLDPLIGDLGTAYAARLRGADPQWAALAVQYADYALWQRELLGSATDRDSLLGRLLAYWSEALADVPEELALPYDRPRAAVPSYRGGRIPFELDATTHAALLRLAGERGASLFMVVQAAVAALYTRLGAGTDIPLGSPASGRDDEALENLVGFFVNTLVLRTDTSGNPSFTELLDRVRSVDLQAFSHQEAPFESLVEHLNPPRVPARHPFVQTMITFSGGQDDVRSAGLDGELESGGEFRAQYDFNLTFQERRSADGLPAGVAATVIYAADLFDEDTARALADRLRRVLETVAVRPGARLGELDILEEAERDRLLVQWSGARTGPAVENRAHRLFEARAASSPELIAVTGHGTSLTYAELNARANELAHRLIARGIAPEEPVAILMDRGVGQIVATVAVAKAGGAYVPLDDRYPLARLEGILQDTAAALLLVDAAHRDHPVTGIGSCATIDLDEAGSEHPAAPDPDVTVHPDQLMYVMFTSGSSGTPKGVGTTHRNVVDMLANRHFWKGSHERVLLHAPSAFDASTTEIWAPLVTGGRIVLAPAGHLDVAALVATVAEQRPTVVQAPSGLFQILASEAPEVFRGVREVWAGGDIVSPAAARALLAACPGTAVVAVYGPTETTAIKTWHVMHAADEVPATVPLGHALDNARLMVLDEFLQPVPAGVAGELYIGGPGLARGYLGRHALTAERFVATPFAERGERMYRTGDLVRWTADGLLEFVGRADGQVKIRGFRVELGEIEAAFAEHPDVRQVAVSVHRDSAGDKRLVAHVATDGSVTADQLRRFTGRRLPEYMIPAAVVHLERLPVTANGKVDHAALPAPDFTSDGTGRAPRTPREEILSGLFADTLGLERVTIDDDFFAQGGHSLLATRLVSRIRSALGAEVSVRTLFQHPSVAALGRALDAGDTNSTRPALRATLRPDRLPLSFAQQRLWFLTAMEGPSATYNTPLALRLRGRVDRNALEAALRDVVERHESLRTVFGWDEGTLRQRVLDPADVPVVLETRVTTTPQDLDDAVRRAARHRFDIATEPPLRARLFTVAKDEDEGEHEDEHVLVLTLHHIAADGWSVAPLLDDLGTAYRARLVGRRPEQYPLPVQYADYALWQREMLGDEAAPDSLAARQLSFWMQALANLPEQLDLPYDRPRPTVAGHRGGTVPLGVPAELHARLSDLARSARSSVFMVVQTAIAVLLGRLGAGTDIPIGTAIAGRTDEALEDLVGFFVNTLVLRTDLSGSPTFRELLERVRQMDLAAYDNQDIPFERLVEVLNPSRSTNSHPLFQVMLTFHNTTEGGLDLPGLTVREEPLEMGIAKFDLSFALHERTTDGGEPAGLEGVLEYSADLFDRRTAQSMVRRLVRVLEAMVADPLQRAGTVDLLDEPERHQLLASWNDTAVTAPEESVPALFEAWARRTPQAVAVVDGPTRLTYRDLDVRADRLAHRLLAHGAGPERYVAVALPRTASTVVTLLAVLKAGAAYVPLDPAQPRERLAQMMRSAAPHVSLTTSDLVDRLPDADWLLLDELPQDSGPWDDTGLPAERARPSDPAYVIHTSGSTGEPKGVVVEHRSLSLYLAWAREAYPALAGSALVHSPIAFDLTVTGLWGPLTAGGEVHLVDLDALTGAARDIAAEVRKPTFVKATPTHLGLFALLPDECAPSGQLVLGGELLLGGALDAWRQRNPGVTVVNEYGPTETTVGCAEFRIEPGDTVSEGGVTIGRPIWNTQWYVLDDHLNPVPVGVTGELHIGGGLLARGYLGRPGTTSTRFVANPFGVPGERMYRTGDLVRRRPDGLLDFVGRADDQVKVRGFRVELGEIEAVLAAQPGIGAAAATVHSGDRLTGYVVPTTDDLDLTGLRTRLSRLLPPYMLPSAYVVLDRLPLTKNGKLDRRALPEPDRARGSGGAPGTPEEEALCALFAEFLQVPSVGVDDDFFELGGHSLLAARLVARAESDHGLRLSLQDLFAAPTVAALVARLTGPVGDGTPADLLPLRASGSGAPLFCVHPGAGIGSVYSSLLTGIDPGHPVHALQARSLIDDARTPFSVEEMAADYVDQIRTVQPVGPYHLLGWSFGAVVAHAMAVHLQARGEEVALLALLDGYPADEGADDELTPAGSLAQLLVSLGQTTDLDPQTPMSMDEFVRLAATEDGPLAGLPDDMVRRLGRTFVGHVRLAGAHTPGVFDGDVVFFTATHTSQPTAADVWRTRLTGRLERHHVPCRHGDMLHPRHAAQIAAVLTERLR</sequence>
<dbReference type="Gene3D" id="3.30.559.10">
    <property type="entry name" value="Chloramphenicol acetyltransferase-like domain"/>
    <property type="match status" value="3"/>
</dbReference>
<dbReference type="PROSITE" id="PS00455">
    <property type="entry name" value="AMP_BINDING"/>
    <property type="match status" value="3"/>
</dbReference>
<dbReference type="InterPro" id="IPR036736">
    <property type="entry name" value="ACP-like_sf"/>
</dbReference>
<dbReference type="InterPro" id="IPR020802">
    <property type="entry name" value="TesA-like"/>
</dbReference>
<dbReference type="InterPro" id="IPR001031">
    <property type="entry name" value="Thioesterase"/>
</dbReference>
<dbReference type="PROSITE" id="PS50075">
    <property type="entry name" value="CARRIER"/>
    <property type="match status" value="3"/>
</dbReference>
<dbReference type="SUPFAM" id="SSF53474">
    <property type="entry name" value="alpha/beta-Hydrolases"/>
    <property type="match status" value="1"/>
</dbReference>
<dbReference type="Pfam" id="PF00550">
    <property type="entry name" value="PP-binding"/>
    <property type="match status" value="3"/>
</dbReference>
<dbReference type="InterPro" id="IPR045851">
    <property type="entry name" value="AMP-bd_C_sf"/>
</dbReference>
<keyword evidence="7" id="KW-1185">Reference proteome</keyword>
<dbReference type="SUPFAM" id="SSF47336">
    <property type="entry name" value="ACP-like"/>
    <property type="match status" value="3"/>
</dbReference>
<feature type="domain" description="Carrier" evidence="5">
    <location>
        <begin position="970"/>
        <end position="1045"/>
    </location>
</feature>
<feature type="region of interest" description="Disordered" evidence="4">
    <location>
        <begin position="3070"/>
        <end position="3091"/>
    </location>
</feature>
<feature type="domain" description="Carrier" evidence="5">
    <location>
        <begin position="2026"/>
        <end position="2101"/>
    </location>
</feature>
<keyword evidence="2" id="KW-0596">Phosphopantetheine</keyword>
<dbReference type="Gene3D" id="3.40.50.1820">
    <property type="entry name" value="alpha/beta hydrolase"/>
    <property type="match status" value="1"/>
</dbReference>
<dbReference type="SUPFAM" id="SSF56801">
    <property type="entry name" value="Acetyl-CoA synthetase-like"/>
    <property type="match status" value="3"/>
</dbReference>
<dbReference type="SMART" id="SM00823">
    <property type="entry name" value="PKS_PP"/>
    <property type="match status" value="3"/>
</dbReference>
<dbReference type="InterPro" id="IPR000873">
    <property type="entry name" value="AMP-dep_synth/lig_dom"/>
</dbReference>
<comment type="cofactor">
    <cofactor evidence="1">
        <name>pantetheine 4'-phosphate</name>
        <dbReference type="ChEBI" id="CHEBI:47942"/>
    </cofactor>
</comment>
<dbReference type="InterPro" id="IPR025110">
    <property type="entry name" value="AMP-bd_C"/>
</dbReference>